<name>A0A162VZB8_DIDRA</name>
<protein>
    <submittedName>
        <fullName evidence="1">Uncharacterized protein</fullName>
    </submittedName>
</protein>
<evidence type="ECO:0000313" key="1">
    <source>
        <dbReference type="EMBL" id="KZM18688.1"/>
    </source>
</evidence>
<keyword evidence="2" id="KW-1185">Reference proteome</keyword>
<comment type="caution">
    <text evidence="1">The sequence shown here is derived from an EMBL/GenBank/DDBJ whole genome shotgun (WGS) entry which is preliminary data.</text>
</comment>
<gene>
    <name evidence="1" type="ORF">ST47_g10059</name>
</gene>
<dbReference type="EMBL" id="JYNV01000322">
    <property type="protein sequence ID" value="KZM18688.1"/>
    <property type="molecule type" value="Genomic_DNA"/>
</dbReference>
<accession>A0A162VZB8</accession>
<reference evidence="1 2" key="1">
    <citation type="journal article" date="2016" name="Sci. Rep.">
        <title>Draft genome sequencing and secretome analysis of fungal phytopathogen Ascochyta rabiei provides insight into the necrotrophic effector repertoire.</title>
        <authorList>
            <person name="Verma S."/>
            <person name="Gazara R.K."/>
            <person name="Nizam S."/>
            <person name="Parween S."/>
            <person name="Chattopadhyay D."/>
            <person name="Verma P.K."/>
        </authorList>
    </citation>
    <scope>NUCLEOTIDE SEQUENCE [LARGE SCALE GENOMIC DNA]</scope>
    <source>
        <strain evidence="1 2">ArDII</strain>
    </source>
</reference>
<dbReference type="Proteomes" id="UP000076837">
    <property type="component" value="Unassembled WGS sequence"/>
</dbReference>
<proteinExistence type="predicted"/>
<dbReference type="AlphaFoldDB" id="A0A162VZB8"/>
<organism evidence="1 2">
    <name type="scientific">Didymella rabiei</name>
    <name type="common">Chickpea ascochyta blight fungus</name>
    <name type="synonym">Mycosphaerella rabiei</name>
    <dbReference type="NCBI Taxonomy" id="5454"/>
    <lineage>
        <taxon>Eukaryota</taxon>
        <taxon>Fungi</taxon>
        <taxon>Dikarya</taxon>
        <taxon>Ascomycota</taxon>
        <taxon>Pezizomycotina</taxon>
        <taxon>Dothideomycetes</taxon>
        <taxon>Pleosporomycetidae</taxon>
        <taxon>Pleosporales</taxon>
        <taxon>Pleosporineae</taxon>
        <taxon>Didymellaceae</taxon>
        <taxon>Ascochyta</taxon>
    </lineage>
</organism>
<sequence length="111" mass="12964">MLEKARHSITHFDETDQLIRRHITTQELPRVMLGSVERTHKLHLGFVSLDARLSRPNHQIQALCYFAKLRYTQDLPDAFRDTASSTGSERPAKPSWALWLHCYQSLGFEMR</sequence>
<evidence type="ECO:0000313" key="2">
    <source>
        <dbReference type="Proteomes" id="UP000076837"/>
    </source>
</evidence>